<dbReference type="OrthoDB" id="10393937at2759"/>
<comment type="caution">
    <text evidence="2">The sequence shown here is derived from an EMBL/GenBank/DDBJ whole genome shotgun (WGS) entry which is preliminary data.</text>
</comment>
<dbReference type="AlphaFoldDB" id="A0A8H7RWQ0"/>
<evidence type="ECO:0000256" key="1">
    <source>
        <dbReference type="SAM" id="MobiDB-lite"/>
    </source>
</evidence>
<feature type="compositionally biased region" description="Low complexity" evidence="1">
    <location>
        <begin position="40"/>
        <end position="49"/>
    </location>
</feature>
<reference evidence="2 3" key="1">
    <citation type="submission" date="2020-12" db="EMBL/GenBank/DDBJ databases">
        <title>Metabolic potential, ecology and presence of endohyphal bacteria is reflected in genomic diversity of Mucoromycotina.</title>
        <authorList>
            <person name="Muszewska A."/>
            <person name="Okrasinska A."/>
            <person name="Steczkiewicz K."/>
            <person name="Drgas O."/>
            <person name="Orlowska M."/>
            <person name="Perlinska-Lenart U."/>
            <person name="Aleksandrzak-Piekarczyk T."/>
            <person name="Szatraj K."/>
            <person name="Zielenkiewicz U."/>
            <person name="Pilsyk S."/>
            <person name="Malc E."/>
            <person name="Mieczkowski P."/>
            <person name="Kruszewska J.S."/>
            <person name="Biernat P."/>
            <person name="Pawlowska J."/>
        </authorList>
    </citation>
    <scope>NUCLEOTIDE SEQUENCE [LARGE SCALE GENOMIC DNA]</scope>
    <source>
        <strain evidence="2 3">CBS 142.35</strain>
    </source>
</reference>
<proteinExistence type="predicted"/>
<organism evidence="2 3">
    <name type="scientific">Circinella minor</name>
    <dbReference type="NCBI Taxonomy" id="1195481"/>
    <lineage>
        <taxon>Eukaryota</taxon>
        <taxon>Fungi</taxon>
        <taxon>Fungi incertae sedis</taxon>
        <taxon>Mucoromycota</taxon>
        <taxon>Mucoromycotina</taxon>
        <taxon>Mucoromycetes</taxon>
        <taxon>Mucorales</taxon>
        <taxon>Lichtheimiaceae</taxon>
        <taxon>Circinella</taxon>
    </lineage>
</organism>
<keyword evidence="3" id="KW-1185">Reference proteome</keyword>
<evidence type="ECO:0000313" key="2">
    <source>
        <dbReference type="EMBL" id="KAG2217261.1"/>
    </source>
</evidence>
<dbReference type="EMBL" id="JAEPRB010000313">
    <property type="protein sequence ID" value="KAG2217261.1"/>
    <property type="molecule type" value="Genomic_DNA"/>
</dbReference>
<sequence>MIFQLNNTIQENTRVVNQRFDQVDERLTRMEDMLQAGTLEQQEQQRSPSSSPPPLPIIIKQEVMIPTAFDHTQHVPSGEYHPP</sequence>
<evidence type="ECO:0000313" key="3">
    <source>
        <dbReference type="Proteomes" id="UP000646827"/>
    </source>
</evidence>
<gene>
    <name evidence="2" type="ORF">INT45_010269</name>
</gene>
<protein>
    <submittedName>
        <fullName evidence="2">Uncharacterized protein</fullName>
    </submittedName>
</protein>
<accession>A0A8H7RWQ0</accession>
<feature type="region of interest" description="Disordered" evidence="1">
    <location>
        <begin position="35"/>
        <end position="57"/>
    </location>
</feature>
<dbReference type="Proteomes" id="UP000646827">
    <property type="component" value="Unassembled WGS sequence"/>
</dbReference>
<name>A0A8H7RWQ0_9FUNG</name>